<dbReference type="GO" id="GO:0003735">
    <property type="term" value="F:structural constituent of ribosome"/>
    <property type="evidence" value="ECO:0007669"/>
    <property type="project" value="InterPro"/>
</dbReference>
<keyword evidence="4 7" id="KW-0689">Ribosomal protein</keyword>
<dbReference type="EMBL" id="BJJW01000005">
    <property type="protein sequence ID" value="GDZ83561.1"/>
    <property type="molecule type" value="Genomic_DNA"/>
</dbReference>
<dbReference type="OMA" id="GVIHKNA"/>
<dbReference type="GO" id="GO:0006412">
    <property type="term" value="P:translation"/>
    <property type="evidence" value="ECO:0007669"/>
    <property type="project" value="UniProtKB-UniRule"/>
</dbReference>
<dbReference type="PANTHER" id="PTHR33398:SF1">
    <property type="entry name" value="SMALL RIBOSOMAL SUBUNIT PROTEIN BS20C"/>
    <property type="match status" value="1"/>
</dbReference>
<evidence type="ECO:0000256" key="4">
    <source>
        <dbReference type="ARBA" id="ARBA00022980"/>
    </source>
</evidence>
<evidence type="ECO:0000256" key="3">
    <source>
        <dbReference type="ARBA" id="ARBA00022884"/>
    </source>
</evidence>
<dbReference type="NCBIfam" id="TIGR00029">
    <property type="entry name" value="S20"/>
    <property type="match status" value="1"/>
</dbReference>
<dbReference type="RefSeq" id="WP_004902547.1">
    <property type="nucleotide sequence ID" value="NZ_BJJW01000005.1"/>
</dbReference>
<evidence type="ECO:0000256" key="2">
    <source>
        <dbReference type="ARBA" id="ARBA00022730"/>
    </source>
</evidence>
<dbReference type="GO" id="GO:0015935">
    <property type="term" value="C:small ribosomal subunit"/>
    <property type="evidence" value="ECO:0007669"/>
    <property type="project" value="TreeGrafter"/>
</dbReference>
<dbReference type="GO" id="GO:0070181">
    <property type="term" value="F:small ribosomal subunit rRNA binding"/>
    <property type="evidence" value="ECO:0007669"/>
    <property type="project" value="TreeGrafter"/>
</dbReference>
<proteinExistence type="inferred from homology"/>
<evidence type="ECO:0000313" key="9">
    <source>
        <dbReference type="Proteomes" id="UP000323274"/>
    </source>
</evidence>
<evidence type="ECO:0000313" key="8">
    <source>
        <dbReference type="EMBL" id="GDZ83561.1"/>
    </source>
</evidence>
<comment type="caution">
    <text evidence="8">The sequence shown here is derived from an EMBL/GenBank/DDBJ whole genome shotgun (WGS) entry which is preliminary data.</text>
</comment>
<dbReference type="InterPro" id="IPR036510">
    <property type="entry name" value="Ribosomal_bS20_sf"/>
</dbReference>
<evidence type="ECO:0000256" key="1">
    <source>
        <dbReference type="ARBA" id="ARBA00007634"/>
    </source>
</evidence>
<organism evidence="8 9">
    <name type="scientific">Leuconostoc citreum</name>
    <dbReference type="NCBI Taxonomy" id="33964"/>
    <lineage>
        <taxon>Bacteria</taxon>
        <taxon>Bacillati</taxon>
        <taxon>Bacillota</taxon>
        <taxon>Bacilli</taxon>
        <taxon>Lactobacillales</taxon>
        <taxon>Lactobacillaceae</taxon>
        <taxon>Leuconostoc</taxon>
    </lineage>
</organism>
<reference evidence="8 9" key="1">
    <citation type="submission" date="2019-04" db="EMBL/GenBank/DDBJ databases">
        <title>A pseudo-fructophilic Leuconostoc citreum strain F192-5 isolated from peel of satsuma mandarin: the first report for isolation and characterization of strain-dependent fructophilic-like characteristics.</title>
        <authorList>
            <person name="Maeno S."/>
            <person name="Tanizawa Y."/>
            <person name="Kajikawa A."/>
            <person name="Kanesaki Y."/>
            <person name="Kubota E."/>
            <person name="Arita M."/>
            <person name="Leon D."/>
            <person name="Endo A."/>
        </authorList>
    </citation>
    <scope>NUCLEOTIDE SEQUENCE [LARGE SCALE GENOMIC DNA]</scope>
    <source>
        <strain evidence="8 9">F192-5</strain>
    </source>
</reference>
<gene>
    <name evidence="7 8" type="primary">rpsT</name>
    <name evidence="8" type="ORF">LCIT_08030</name>
</gene>
<dbReference type="SMR" id="A0A5A5TY00"/>
<evidence type="ECO:0000256" key="7">
    <source>
        <dbReference type="HAMAP-Rule" id="MF_00500"/>
    </source>
</evidence>
<dbReference type="SUPFAM" id="SSF46992">
    <property type="entry name" value="Ribosomal protein S20"/>
    <property type="match status" value="1"/>
</dbReference>
<sequence>MPVIESAIQRVRLTKKQHDRNEPQASAYRTAVKRFEKAAAAGEDNLAELYKIASSAIDRAHSKGLIKKNKASREKSRLAKYVK</sequence>
<comment type="similarity">
    <text evidence="1 7">Belongs to the bacterial ribosomal protein bS20 family.</text>
</comment>
<dbReference type="GO" id="GO:0005829">
    <property type="term" value="C:cytosol"/>
    <property type="evidence" value="ECO:0007669"/>
    <property type="project" value="TreeGrafter"/>
</dbReference>
<dbReference type="PANTHER" id="PTHR33398">
    <property type="entry name" value="30S RIBOSOMAL PROTEIN S20"/>
    <property type="match status" value="1"/>
</dbReference>
<protein>
    <recommendedName>
        <fullName evidence="6 7">Small ribosomal subunit protein bS20</fullName>
    </recommendedName>
</protein>
<dbReference type="InterPro" id="IPR002583">
    <property type="entry name" value="Ribosomal_bS20"/>
</dbReference>
<dbReference type="Proteomes" id="UP000323274">
    <property type="component" value="Unassembled WGS sequence"/>
</dbReference>
<dbReference type="AlphaFoldDB" id="A0A5A5TY00"/>
<dbReference type="Gene3D" id="1.20.58.110">
    <property type="entry name" value="Ribosomal protein S20"/>
    <property type="match status" value="1"/>
</dbReference>
<name>A0A5A5TY00_LEUCI</name>
<accession>A0A5A5TY00</accession>
<keyword evidence="3 7" id="KW-0694">RNA-binding</keyword>
<evidence type="ECO:0000256" key="6">
    <source>
        <dbReference type="ARBA" id="ARBA00035136"/>
    </source>
</evidence>
<evidence type="ECO:0000256" key="5">
    <source>
        <dbReference type="ARBA" id="ARBA00023274"/>
    </source>
</evidence>
<comment type="function">
    <text evidence="7">Binds directly to 16S ribosomal RNA.</text>
</comment>
<dbReference type="GeneID" id="61101638"/>
<dbReference type="HAMAP" id="MF_00500">
    <property type="entry name" value="Ribosomal_bS20"/>
    <property type="match status" value="1"/>
</dbReference>
<keyword evidence="5 7" id="KW-0687">Ribonucleoprotein</keyword>
<dbReference type="Pfam" id="PF01649">
    <property type="entry name" value="Ribosomal_S20p"/>
    <property type="match status" value="1"/>
</dbReference>
<keyword evidence="2 7" id="KW-0699">rRNA-binding</keyword>